<evidence type="ECO:0000256" key="1">
    <source>
        <dbReference type="ARBA" id="ARBA00004236"/>
    </source>
</evidence>
<comment type="subcellular location">
    <subcellularLocation>
        <location evidence="1">Cell membrane</location>
    </subcellularLocation>
</comment>
<dbReference type="Pfam" id="PF13927">
    <property type="entry name" value="Ig_3"/>
    <property type="match status" value="2"/>
</dbReference>
<dbReference type="InterPro" id="IPR013151">
    <property type="entry name" value="Immunoglobulin_dom"/>
</dbReference>
<feature type="chain" id="PRO_5029731950" evidence="9">
    <location>
        <begin position="21"/>
        <end position="377"/>
    </location>
</feature>
<evidence type="ECO:0000256" key="6">
    <source>
        <dbReference type="ARBA" id="ARBA00023157"/>
    </source>
</evidence>
<evidence type="ECO:0000256" key="2">
    <source>
        <dbReference type="ARBA" id="ARBA00022475"/>
    </source>
</evidence>
<feature type="domain" description="Ig-like" evidence="10">
    <location>
        <begin position="24"/>
        <end position="129"/>
    </location>
</feature>
<dbReference type="InterPro" id="IPR003598">
    <property type="entry name" value="Ig_sub2"/>
</dbReference>
<comment type="caution">
    <text evidence="11">The sequence shown here is derived from an EMBL/GenBank/DDBJ whole genome shotgun (WGS) entry which is preliminary data.</text>
</comment>
<dbReference type="SUPFAM" id="SSF48726">
    <property type="entry name" value="Immunoglobulin"/>
    <property type="match status" value="3"/>
</dbReference>
<keyword evidence="7" id="KW-0325">Glycoprotein</keyword>
<dbReference type="SMART" id="SM00409">
    <property type="entry name" value="IG"/>
    <property type="match status" value="3"/>
</dbReference>
<keyword evidence="3 9" id="KW-0732">Signal</keyword>
<evidence type="ECO:0000256" key="8">
    <source>
        <dbReference type="ARBA" id="ARBA00023319"/>
    </source>
</evidence>
<keyword evidence="6" id="KW-1015">Disulfide bond</keyword>
<dbReference type="EMBL" id="CAJFCJ010000004">
    <property type="protein sequence ID" value="CAD5113878.1"/>
    <property type="molecule type" value="Genomic_DNA"/>
</dbReference>
<dbReference type="GO" id="GO:0005886">
    <property type="term" value="C:plasma membrane"/>
    <property type="evidence" value="ECO:0007669"/>
    <property type="project" value="UniProtKB-SubCell"/>
</dbReference>
<dbReference type="SMART" id="SM00408">
    <property type="entry name" value="IGc2"/>
    <property type="match status" value="3"/>
</dbReference>
<dbReference type="AlphaFoldDB" id="A0A7I8VCK8"/>
<dbReference type="PANTHER" id="PTHR12231:SF253">
    <property type="entry name" value="DPR-INTERACTING PROTEIN ETA, ISOFORM B-RELATED"/>
    <property type="match status" value="1"/>
</dbReference>
<name>A0A7I8VCK8_9ANNE</name>
<dbReference type="Proteomes" id="UP000549394">
    <property type="component" value="Unassembled WGS sequence"/>
</dbReference>
<keyword evidence="2" id="KW-1003">Cell membrane</keyword>
<dbReference type="InterPro" id="IPR051170">
    <property type="entry name" value="Neural/epithelial_adhesion"/>
</dbReference>
<gene>
    <name evidence="11" type="ORF">DGYR_LOCUS2797</name>
</gene>
<protein>
    <submittedName>
        <fullName evidence="11">DgyrCDS3041</fullName>
    </submittedName>
</protein>
<proteinExistence type="predicted"/>
<dbReference type="InterPro" id="IPR036179">
    <property type="entry name" value="Ig-like_dom_sf"/>
</dbReference>
<dbReference type="InterPro" id="IPR003599">
    <property type="entry name" value="Ig_sub"/>
</dbReference>
<dbReference type="FunFam" id="2.60.40.10:FF:000328">
    <property type="entry name" value="CLUMA_CG000981, isoform A"/>
    <property type="match status" value="1"/>
</dbReference>
<dbReference type="InterPro" id="IPR007110">
    <property type="entry name" value="Ig-like_dom"/>
</dbReference>
<dbReference type="Pfam" id="PF00047">
    <property type="entry name" value="ig"/>
    <property type="match status" value="1"/>
</dbReference>
<dbReference type="PIRSF" id="PIRSF000615">
    <property type="entry name" value="TyrPK_CSF1-R"/>
    <property type="match status" value="1"/>
</dbReference>
<keyword evidence="4" id="KW-0677">Repeat</keyword>
<evidence type="ECO:0000256" key="7">
    <source>
        <dbReference type="ARBA" id="ARBA00023180"/>
    </source>
</evidence>
<dbReference type="CDD" id="cd00096">
    <property type="entry name" value="Ig"/>
    <property type="match status" value="1"/>
</dbReference>
<feature type="domain" description="Ig-like" evidence="10">
    <location>
        <begin position="140"/>
        <end position="227"/>
    </location>
</feature>
<evidence type="ECO:0000256" key="5">
    <source>
        <dbReference type="ARBA" id="ARBA00023136"/>
    </source>
</evidence>
<evidence type="ECO:0000256" key="3">
    <source>
        <dbReference type="ARBA" id="ARBA00022729"/>
    </source>
</evidence>
<dbReference type="GO" id="GO:0043005">
    <property type="term" value="C:neuron projection"/>
    <property type="evidence" value="ECO:0007669"/>
    <property type="project" value="TreeGrafter"/>
</dbReference>
<keyword evidence="5" id="KW-0472">Membrane</keyword>
<dbReference type="PROSITE" id="PS50835">
    <property type="entry name" value="IG_LIKE"/>
    <property type="match status" value="3"/>
</dbReference>
<sequence length="377" mass="42556">MIFNQNILLLLAYLIGSVRLQELPRITKKILPEIKRLGETGMLNCTVARQGSNMVSWIRPKKDQITENDKISIEEHLNTIVDGWPKYSVYLNVRGDQRTYTLVVRRLITNDNGTYTCRVDVRNGDQYVSTEGHMIVLLAPAIDMTRTSATVIVQEGESTVLSCAATGYPYPNITWIRTNGRNLPKPYNKYSHKGNTLTLSNAQKEARGVYRCIADNNVIPTAKQDITVYVKFRPSAKAVQTSYGQMQNMFLDVTIQCIVAGYPQPELKWWKRTAGGREEIKNDAKHAIEVIHSHGQTLGVSEYWLSLLIRIVTANDYGEYECEGTNEYGKGFAVVEVYETSECQGANCILSDDKSSMATRTYFSAFFLFITLLVCLI</sequence>
<feature type="domain" description="Ig-like" evidence="10">
    <location>
        <begin position="234"/>
        <end position="326"/>
    </location>
</feature>
<organism evidence="11 12">
    <name type="scientific">Dimorphilus gyrociliatus</name>
    <dbReference type="NCBI Taxonomy" id="2664684"/>
    <lineage>
        <taxon>Eukaryota</taxon>
        <taxon>Metazoa</taxon>
        <taxon>Spiralia</taxon>
        <taxon>Lophotrochozoa</taxon>
        <taxon>Annelida</taxon>
        <taxon>Polychaeta</taxon>
        <taxon>Polychaeta incertae sedis</taxon>
        <taxon>Dinophilidae</taxon>
        <taxon>Dimorphilus</taxon>
    </lineage>
</organism>
<evidence type="ECO:0000259" key="10">
    <source>
        <dbReference type="PROSITE" id="PS50835"/>
    </source>
</evidence>
<reference evidence="11 12" key="1">
    <citation type="submission" date="2020-08" db="EMBL/GenBank/DDBJ databases">
        <authorList>
            <person name="Hejnol A."/>
        </authorList>
    </citation>
    <scope>NUCLEOTIDE SEQUENCE [LARGE SCALE GENOMIC DNA]</scope>
</reference>
<feature type="signal peptide" evidence="9">
    <location>
        <begin position="1"/>
        <end position="20"/>
    </location>
</feature>
<dbReference type="InterPro" id="IPR013783">
    <property type="entry name" value="Ig-like_fold"/>
</dbReference>
<evidence type="ECO:0000256" key="4">
    <source>
        <dbReference type="ARBA" id="ARBA00022737"/>
    </source>
</evidence>
<evidence type="ECO:0000313" key="11">
    <source>
        <dbReference type="EMBL" id="CAD5113878.1"/>
    </source>
</evidence>
<dbReference type="Gene3D" id="2.60.40.10">
    <property type="entry name" value="Immunoglobulins"/>
    <property type="match status" value="3"/>
</dbReference>
<dbReference type="OrthoDB" id="9972932at2759"/>
<dbReference type="PANTHER" id="PTHR12231">
    <property type="entry name" value="CTX-RELATED TYPE I TRANSMEMBRANE PROTEIN"/>
    <property type="match status" value="1"/>
</dbReference>
<keyword evidence="12" id="KW-1185">Reference proteome</keyword>
<accession>A0A7I8VCK8</accession>
<evidence type="ECO:0000313" key="12">
    <source>
        <dbReference type="Proteomes" id="UP000549394"/>
    </source>
</evidence>
<evidence type="ECO:0000256" key="9">
    <source>
        <dbReference type="SAM" id="SignalP"/>
    </source>
</evidence>
<keyword evidence="8" id="KW-0393">Immunoglobulin domain</keyword>